<dbReference type="Proteomes" id="UP000220922">
    <property type="component" value="Unassembled WGS sequence"/>
</dbReference>
<dbReference type="InterPro" id="IPR050832">
    <property type="entry name" value="Bact_Acetyltransf"/>
</dbReference>
<evidence type="ECO:0000256" key="2">
    <source>
        <dbReference type="ARBA" id="ARBA00023315"/>
    </source>
</evidence>
<dbReference type="Pfam" id="PF00583">
    <property type="entry name" value="Acetyltransf_1"/>
    <property type="match status" value="1"/>
</dbReference>
<dbReference type="SUPFAM" id="SSF55729">
    <property type="entry name" value="Acyl-CoA N-acyltransferases (Nat)"/>
    <property type="match status" value="1"/>
</dbReference>
<dbReference type="AlphaFoldDB" id="A0A2H3KJH5"/>
<name>A0A2H3KJH5_9CHLR</name>
<dbReference type="InterPro" id="IPR016181">
    <property type="entry name" value="Acyl_CoA_acyltransferase"/>
</dbReference>
<dbReference type="InterPro" id="IPR000182">
    <property type="entry name" value="GNAT_dom"/>
</dbReference>
<feature type="domain" description="N-acetyltransferase" evidence="3">
    <location>
        <begin position="149"/>
        <end position="296"/>
    </location>
</feature>
<keyword evidence="1" id="KW-0808">Transferase</keyword>
<keyword evidence="2" id="KW-0012">Acyltransferase</keyword>
<keyword evidence="5" id="KW-1185">Reference proteome</keyword>
<dbReference type="EMBL" id="LYXE01000110">
    <property type="protein sequence ID" value="PDV98028.1"/>
    <property type="molecule type" value="Genomic_DNA"/>
</dbReference>
<evidence type="ECO:0000313" key="4">
    <source>
        <dbReference type="EMBL" id="PDV98028.1"/>
    </source>
</evidence>
<dbReference type="PANTHER" id="PTHR43877">
    <property type="entry name" value="AMINOALKYLPHOSPHONATE N-ACETYLTRANSFERASE-RELATED-RELATED"/>
    <property type="match status" value="1"/>
</dbReference>
<gene>
    <name evidence="4" type="ORF">A9Q02_02805</name>
</gene>
<dbReference type="Gene3D" id="3.40.630.30">
    <property type="match status" value="1"/>
</dbReference>
<evidence type="ECO:0000256" key="1">
    <source>
        <dbReference type="ARBA" id="ARBA00022679"/>
    </source>
</evidence>
<comment type="caution">
    <text evidence="4">The sequence shown here is derived from an EMBL/GenBank/DDBJ whole genome shotgun (WGS) entry which is preliminary data.</text>
</comment>
<sequence length="296" mass="32431">MPYHSQRNYRGDADRAATLDLWLAARAIGQGDPWPGLHMLAAALTQPSGAQLWFDQHDELVAASLLLEGSVLVWAIRPGADDEAIEAALIDWGRRQAHGGGLFVPVRDDDLRLVHLLERSGFEEEPWQMLRMVRMVLDPLAPPSPPSGCTIRPLTPPQDLAAATALHSTIFAGDRKQISERQQLMAAPGYHPQLDLIAVSPQGELVGYCLGMHGPGAAQHHPTPPGWLELIGVAEPWHGRGLGRALTLAMLEAMRAEGLSHVLLSVSDSNPSARRVFEHCGFRVRHRIRWYVDATG</sequence>
<evidence type="ECO:0000259" key="3">
    <source>
        <dbReference type="PROSITE" id="PS51186"/>
    </source>
</evidence>
<dbReference type="CDD" id="cd04301">
    <property type="entry name" value="NAT_SF"/>
    <property type="match status" value="1"/>
</dbReference>
<dbReference type="GO" id="GO:0016747">
    <property type="term" value="F:acyltransferase activity, transferring groups other than amino-acyl groups"/>
    <property type="evidence" value="ECO:0007669"/>
    <property type="project" value="InterPro"/>
</dbReference>
<dbReference type="OrthoDB" id="62792at2"/>
<accession>A0A2H3KJH5</accession>
<evidence type="ECO:0000313" key="5">
    <source>
        <dbReference type="Proteomes" id="UP000220922"/>
    </source>
</evidence>
<dbReference type="PROSITE" id="PS51186">
    <property type="entry name" value="GNAT"/>
    <property type="match status" value="1"/>
</dbReference>
<protein>
    <recommendedName>
        <fullName evidence="3">N-acetyltransferase domain-containing protein</fullName>
    </recommendedName>
</protein>
<dbReference type="RefSeq" id="WP_097653750.1">
    <property type="nucleotide sequence ID" value="NZ_LYXE01000110.1"/>
</dbReference>
<proteinExistence type="predicted"/>
<organism evidence="4 5">
    <name type="scientific">Candidatus Chloroploca asiatica</name>
    <dbReference type="NCBI Taxonomy" id="1506545"/>
    <lineage>
        <taxon>Bacteria</taxon>
        <taxon>Bacillati</taxon>
        <taxon>Chloroflexota</taxon>
        <taxon>Chloroflexia</taxon>
        <taxon>Chloroflexales</taxon>
        <taxon>Chloroflexineae</taxon>
        <taxon>Oscillochloridaceae</taxon>
        <taxon>Candidatus Chloroploca</taxon>
    </lineage>
</organism>
<reference evidence="4 5" key="1">
    <citation type="submission" date="2016-05" db="EMBL/GenBank/DDBJ databases">
        <authorList>
            <person name="Lavstsen T."/>
            <person name="Jespersen J.S."/>
        </authorList>
    </citation>
    <scope>NUCLEOTIDE SEQUENCE [LARGE SCALE GENOMIC DNA]</scope>
    <source>
        <strain evidence="4 5">B7-9</strain>
    </source>
</reference>